<dbReference type="GO" id="GO:0016788">
    <property type="term" value="F:hydrolase activity, acting on ester bonds"/>
    <property type="evidence" value="ECO:0007669"/>
    <property type="project" value="UniProtKB-ARBA"/>
</dbReference>
<comment type="caution">
    <text evidence="2">The sequence shown here is derived from an EMBL/GenBank/DDBJ whole genome shotgun (WGS) entry which is preliminary data.</text>
</comment>
<organism evidence="2 3">
    <name type="scientific">Candidatus Dactylopiibacterium carminicum</name>
    <dbReference type="NCBI Taxonomy" id="857335"/>
    <lineage>
        <taxon>Bacteria</taxon>
        <taxon>Pseudomonadati</taxon>
        <taxon>Pseudomonadota</taxon>
        <taxon>Betaproteobacteria</taxon>
        <taxon>Rhodocyclales</taxon>
        <taxon>Rhodocyclaceae</taxon>
        <taxon>Candidatus Dactylopiibacterium</taxon>
    </lineage>
</organism>
<dbReference type="EMBL" id="NMRN01000052">
    <property type="protein sequence ID" value="PAS91967.1"/>
    <property type="molecule type" value="Genomic_DNA"/>
</dbReference>
<evidence type="ECO:0000313" key="1">
    <source>
        <dbReference type="EMBL" id="KAF7598355.1"/>
    </source>
</evidence>
<reference evidence="1 4" key="1">
    <citation type="submission" date="2016-08" db="EMBL/GenBank/DDBJ databases">
        <title>Candidatus Dactylopiibacterium carminicum genome sequence.</title>
        <authorList>
            <person name="Ramirez-Puebla S.T."/>
            <person name="Ormeno-Orrillo E."/>
            <person name="Vera-Ponce De Leon A."/>
            <person name="Luis L."/>
            <person name="Sanchez-Flores A."/>
            <person name="Monica R."/>
            <person name="Martinez-Romero E."/>
        </authorList>
    </citation>
    <scope>NUCLEOTIDE SEQUENCE [LARGE SCALE GENOMIC DNA]</scope>
    <source>
        <strain evidence="1">END1</strain>
    </source>
</reference>
<accession>A0A272EPE2</accession>
<dbReference type="RefSeq" id="WP_095525436.1">
    <property type="nucleotide sequence ID" value="NZ_MDUX01000052.1"/>
</dbReference>
<evidence type="ECO:0000313" key="4">
    <source>
        <dbReference type="Proteomes" id="UP000623509"/>
    </source>
</evidence>
<dbReference type="Proteomes" id="UP000623509">
    <property type="component" value="Unassembled WGS sequence"/>
</dbReference>
<reference evidence="2 3" key="2">
    <citation type="submission" date="2017-07" db="EMBL/GenBank/DDBJ databases">
        <title>Candidatus Dactylopiibacterium carminicum, a nitrogen-fixing symbiont of the cochineal insect Dactylopius coccus and Dactylopius opuntiae (Hemiptera: Coccoidea: Dactylopiidae).</title>
        <authorList>
            <person name="Vera A."/>
        </authorList>
    </citation>
    <scope>NUCLEOTIDE SEQUENCE [LARGE SCALE GENOMIC DNA]</scope>
    <source>
        <strain evidence="2 3">NFDCM</strain>
    </source>
</reference>
<dbReference type="Gene3D" id="3.40.50.1110">
    <property type="entry name" value="SGNH hydrolase"/>
    <property type="match status" value="1"/>
</dbReference>
<dbReference type="InterPro" id="IPR036514">
    <property type="entry name" value="SGNH_hydro_sf"/>
</dbReference>
<dbReference type="InterPro" id="IPR007407">
    <property type="entry name" value="DUF459"/>
</dbReference>
<dbReference type="Pfam" id="PF04311">
    <property type="entry name" value="DUF459"/>
    <property type="match status" value="1"/>
</dbReference>
<sequence>MLRRFDSLFRLFLTLLGAVLLALVVEAEGLRTWADRLAVGPLRSVSLPVAEAWADAVRPLGFSRPRAVLLAGKDALTPLFAPALEQAEAVVLTGPAVVIAPKPVQDMPEPASVPEPVPVGSWPLAAPELPRAPSRSIAVTPTGEGVAIALAGDSMMAVGLAPALTRGLGSDKRLHLVRAFRSGTGLARPEVFDWLERYPLMVAERPPRLVICAMGANDAQNVQVGRDVLRFGSEAWDAFYLERLDRFLALITANDTRVLWVGMPVMREKGFSRRMAHMNALVQQALQAHPSVQWLDPNPALGYVDNAFAQYRANARGKLVKLRADDGIHMTDEGAGFLVEPIRDWIETAQLQTPTLGSQHVLPLTAALSR</sequence>
<keyword evidence="4" id="KW-1185">Reference proteome</keyword>
<name>A0A272EPE2_9RHOO</name>
<proteinExistence type="predicted"/>
<dbReference type="EMBL" id="MDUX01000052">
    <property type="protein sequence ID" value="KAF7598355.1"/>
    <property type="molecule type" value="Genomic_DNA"/>
</dbReference>
<evidence type="ECO:0000313" key="3">
    <source>
        <dbReference type="Proteomes" id="UP000216107"/>
    </source>
</evidence>
<dbReference type="AlphaFoldDB" id="A0A272EPE2"/>
<gene>
    <name evidence="1" type="ORF">BGI27_13750</name>
    <name evidence="2" type="ORF">CGU29_13680</name>
</gene>
<evidence type="ECO:0000313" key="2">
    <source>
        <dbReference type="EMBL" id="PAS91967.1"/>
    </source>
</evidence>
<protein>
    <submittedName>
        <fullName evidence="1">DUF459 domain-containing protein</fullName>
    </submittedName>
</protein>
<dbReference type="SUPFAM" id="SSF52266">
    <property type="entry name" value="SGNH hydrolase"/>
    <property type="match status" value="1"/>
</dbReference>
<dbReference type="OrthoDB" id="445620at2"/>
<dbReference type="Proteomes" id="UP000216107">
    <property type="component" value="Unassembled WGS sequence"/>
</dbReference>